<keyword evidence="12" id="KW-1185">Reference proteome</keyword>
<feature type="transmembrane region" description="Helical" evidence="10">
    <location>
        <begin position="266"/>
        <end position="284"/>
    </location>
</feature>
<dbReference type="Proteomes" id="UP000570851">
    <property type="component" value="Unassembled WGS sequence"/>
</dbReference>
<evidence type="ECO:0000256" key="5">
    <source>
        <dbReference type="ARBA" id="ARBA00022692"/>
    </source>
</evidence>
<dbReference type="PANTHER" id="PTHR11795:SF371">
    <property type="entry name" value="HIGH-AFFINITY BRANCHED-CHAIN AMINO ACID TRANSPORT SYSTEM PERMEASE PROTEIN LIVH"/>
    <property type="match status" value="1"/>
</dbReference>
<keyword evidence="8 10" id="KW-0472">Membrane</keyword>
<comment type="similarity">
    <text evidence="9">Belongs to the binding-protein-dependent transport system permease family. LivHM subfamily.</text>
</comment>
<keyword evidence="7 10" id="KW-1133">Transmembrane helix</keyword>
<feature type="transmembrane region" description="Helical" evidence="10">
    <location>
        <begin position="12"/>
        <end position="33"/>
    </location>
</feature>
<evidence type="ECO:0000256" key="4">
    <source>
        <dbReference type="ARBA" id="ARBA00022519"/>
    </source>
</evidence>
<dbReference type="InterPro" id="IPR001851">
    <property type="entry name" value="ABC_transp_permease"/>
</dbReference>
<reference evidence="11 12" key="1">
    <citation type="submission" date="2019-11" db="EMBL/GenBank/DDBJ databases">
        <title>Comparison of genomes from free-living endosymbiotic cyanobacteria isolated from Azolla.</title>
        <authorList>
            <person name="Thiel T."/>
            <person name="Pratte B."/>
        </authorList>
    </citation>
    <scope>NUCLEOTIDE SEQUENCE [LARGE SCALE GENOMIC DNA]</scope>
    <source>
        <strain evidence="11 12">N2B</strain>
    </source>
</reference>
<evidence type="ECO:0000256" key="8">
    <source>
        <dbReference type="ARBA" id="ARBA00023136"/>
    </source>
</evidence>
<keyword evidence="2" id="KW-0813">Transport</keyword>
<evidence type="ECO:0000256" key="7">
    <source>
        <dbReference type="ARBA" id="ARBA00022989"/>
    </source>
</evidence>
<proteinExistence type="inferred from homology"/>
<comment type="caution">
    <text evidence="11">The sequence shown here is derived from an EMBL/GenBank/DDBJ whole genome shotgun (WGS) entry which is preliminary data.</text>
</comment>
<evidence type="ECO:0000313" key="11">
    <source>
        <dbReference type="EMBL" id="MBC1303030.1"/>
    </source>
</evidence>
<accession>A0ABR6S9E6</accession>
<evidence type="ECO:0000256" key="3">
    <source>
        <dbReference type="ARBA" id="ARBA00022475"/>
    </source>
</evidence>
<dbReference type="InterPro" id="IPR052157">
    <property type="entry name" value="BCAA_transport_permease"/>
</dbReference>
<comment type="subcellular location">
    <subcellularLocation>
        <location evidence="1">Cell membrane</location>
        <topology evidence="1">Multi-pass membrane protein</topology>
    </subcellularLocation>
</comment>
<dbReference type="EMBL" id="JACKZP010000049">
    <property type="protein sequence ID" value="MBC1303030.1"/>
    <property type="molecule type" value="Genomic_DNA"/>
</dbReference>
<feature type="transmembrane region" description="Helical" evidence="10">
    <location>
        <begin position="53"/>
        <end position="77"/>
    </location>
</feature>
<keyword evidence="6" id="KW-0029">Amino-acid transport</keyword>
<dbReference type="RefSeq" id="WP_011319750.1">
    <property type="nucleotide sequence ID" value="NZ_JACKZP010000049.1"/>
</dbReference>
<dbReference type="PANTHER" id="PTHR11795">
    <property type="entry name" value="BRANCHED-CHAIN AMINO ACID TRANSPORT SYSTEM PERMEASE PROTEIN LIVH"/>
    <property type="match status" value="1"/>
</dbReference>
<evidence type="ECO:0000256" key="6">
    <source>
        <dbReference type="ARBA" id="ARBA00022970"/>
    </source>
</evidence>
<evidence type="ECO:0000313" key="12">
    <source>
        <dbReference type="Proteomes" id="UP000570851"/>
    </source>
</evidence>
<evidence type="ECO:0000256" key="10">
    <source>
        <dbReference type="SAM" id="Phobius"/>
    </source>
</evidence>
<keyword evidence="5 10" id="KW-0812">Transmembrane</keyword>
<feature type="transmembrane region" description="Helical" evidence="10">
    <location>
        <begin position="97"/>
        <end position="116"/>
    </location>
</feature>
<evidence type="ECO:0000256" key="2">
    <source>
        <dbReference type="ARBA" id="ARBA00022448"/>
    </source>
</evidence>
<gene>
    <name evidence="11" type="ORF">GNE12_14010</name>
</gene>
<keyword evidence="3" id="KW-1003">Cell membrane</keyword>
<dbReference type="CDD" id="cd06582">
    <property type="entry name" value="TM_PBP1_LivH_like"/>
    <property type="match status" value="1"/>
</dbReference>
<dbReference type="GeneID" id="58725773"/>
<name>A0ABR6S9E6_ANAVA</name>
<organism evidence="11 12">
    <name type="scientific">Trichormus variabilis N2B</name>
    <dbReference type="NCBI Taxonomy" id="2681315"/>
    <lineage>
        <taxon>Bacteria</taxon>
        <taxon>Bacillati</taxon>
        <taxon>Cyanobacteriota</taxon>
        <taxon>Cyanophyceae</taxon>
        <taxon>Nostocales</taxon>
        <taxon>Nostocaceae</taxon>
        <taxon>Trichormus</taxon>
    </lineage>
</organism>
<evidence type="ECO:0000256" key="1">
    <source>
        <dbReference type="ARBA" id="ARBA00004651"/>
    </source>
</evidence>
<keyword evidence="4" id="KW-0997">Cell inner membrane</keyword>
<feature type="transmembrane region" description="Helical" evidence="10">
    <location>
        <begin position="143"/>
        <end position="160"/>
    </location>
</feature>
<sequence length="288" mass="30783">MDIQTIQLIVNGIAVGSIIALAAVGLTLTYGILRLSNFAHGDFLTLGAYLTLLVNTFGVNIWLSMIVAVVGTVGAMLLSEKLLWSRMRSIRANSTTLIIISIGLALFLRNGIILIWGGRNQNYNLPITPALDIFGVKVPQNQLLVLALAVLSIGALHYLLQNTKIGKAMRAVADDLDLAKVSGIDVEQVIFWTWLIAGTVTSLGGSMYGLITAVRPNMGWFLILPLFASVILGGIGNPYGAIAAAFIIGIVQEVSTPLLGSQYKQGVALLIMILVLLIRPKGLFKGTM</sequence>
<protein>
    <submittedName>
        <fullName evidence="11">Branched-chain amino acid ABC transporter permease</fullName>
    </submittedName>
</protein>
<feature type="transmembrane region" description="Helical" evidence="10">
    <location>
        <begin position="189"/>
        <end position="211"/>
    </location>
</feature>
<dbReference type="Pfam" id="PF02653">
    <property type="entry name" value="BPD_transp_2"/>
    <property type="match status" value="1"/>
</dbReference>
<evidence type="ECO:0000256" key="9">
    <source>
        <dbReference type="ARBA" id="ARBA00037998"/>
    </source>
</evidence>